<dbReference type="AlphaFoldDB" id="A0A0L0NVE4"/>
<name>A0A0L0NVE4_CANAR</name>
<dbReference type="Pfam" id="PF06221">
    <property type="entry name" value="zf-C2HC5"/>
    <property type="match status" value="1"/>
</dbReference>
<dbReference type="GO" id="GO:0045893">
    <property type="term" value="P:positive regulation of DNA-templated transcription"/>
    <property type="evidence" value="ECO:0007669"/>
    <property type="project" value="TreeGrafter"/>
</dbReference>
<evidence type="ECO:0000313" key="5">
    <source>
        <dbReference type="Proteomes" id="UP000037122"/>
    </source>
</evidence>
<dbReference type="GO" id="GO:0008270">
    <property type="term" value="F:zinc ion binding"/>
    <property type="evidence" value="ECO:0007669"/>
    <property type="project" value="InterPro"/>
</dbReference>
<dbReference type="PANTHER" id="PTHR12963:SF4">
    <property type="entry name" value="ACTIVATING SIGNAL COINTEGRATOR 1"/>
    <property type="match status" value="1"/>
</dbReference>
<dbReference type="GO" id="GO:0072344">
    <property type="term" value="P:rescue of stalled ribosome"/>
    <property type="evidence" value="ECO:0007669"/>
    <property type="project" value="InterPro"/>
</dbReference>
<feature type="region of interest" description="Disordered" evidence="2">
    <location>
        <begin position="67"/>
        <end position="149"/>
    </location>
</feature>
<dbReference type="VEuPathDB" id="FungiDB:CJJ07_003644"/>
<evidence type="ECO:0000313" key="4">
    <source>
        <dbReference type="EMBL" id="KND98117.1"/>
    </source>
</evidence>
<evidence type="ECO:0000256" key="1">
    <source>
        <dbReference type="SAM" id="Coils"/>
    </source>
</evidence>
<dbReference type="GO" id="GO:0005634">
    <property type="term" value="C:nucleus"/>
    <property type="evidence" value="ECO:0007669"/>
    <property type="project" value="InterPro"/>
</dbReference>
<dbReference type="VEuPathDB" id="FungiDB:QG37_05101"/>
<dbReference type="EMBL" id="LGST01000035">
    <property type="protein sequence ID" value="KND98117.1"/>
    <property type="molecule type" value="Genomic_DNA"/>
</dbReference>
<feature type="domain" description="TRIP4/RQT4 C2HC5-type zinc finger" evidence="3">
    <location>
        <begin position="182"/>
        <end position="234"/>
    </location>
</feature>
<dbReference type="VEuPathDB" id="FungiDB:CJJ09_001127"/>
<comment type="caution">
    <text evidence="4">The sequence shown here is derived from an EMBL/GenBank/DDBJ whole genome shotgun (WGS) entry which is preliminary data.</text>
</comment>
<dbReference type="Proteomes" id="UP000037122">
    <property type="component" value="Unassembled WGS sequence"/>
</dbReference>
<proteinExistence type="predicted"/>
<feature type="region of interest" description="Disordered" evidence="2">
    <location>
        <begin position="473"/>
        <end position="498"/>
    </location>
</feature>
<gene>
    <name evidence="4" type="ORF">QG37_05101</name>
</gene>
<sequence>MYENLYKYATDAIAEILPIDKNLCKEMVKYALSLPSDHELESHFLDILGPSDATFDLIRNFKQIKEEEDKKRQDEERLRKMREERAKPSAAAALAPSGSKGKNAWGAEQEKRGNSGARLNANKNSVTISELADAKPSGKATQATAKKRKKKNLDNLKDIEAALNDLEVESAASGLDNAISSRRVCNCMATRHPLFEVAPNCLNCGKIICSKEGLQPCSFCGKELLLSNEKKEIITILRSERDQSDNKKEFHHMERPSLATGKAKKGIKVSVSAGENLWKAQEAALAEADAERKRVSAMKEEEIKKKKELEELLKEIEHYEKTKDINPDLLEAQNRLNTLLNFQATGAERTRIIDNAADFEMPSESSASMWLSPVERALQLKKQQKLHRKAEEQRKQRIGRTKKVVEMVIKDGKVKMVEKHIETEDTGEDDREIQELQNDLHNERLEQESTMAKNVWDYESDGKRWNRPVYLGIEKSNGGQDVTDAPKHSKVQPVDKVDSDELIVALPS</sequence>
<keyword evidence="1" id="KW-0175">Coiled coil</keyword>
<dbReference type="PANTHER" id="PTHR12963">
    <property type="entry name" value="THYROID RECEPTOR INTERACTING PROTEIN RELATED"/>
    <property type="match status" value="1"/>
</dbReference>
<feature type="coiled-coil region" evidence="1">
    <location>
        <begin position="281"/>
        <end position="322"/>
    </location>
</feature>
<evidence type="ECO:0000256" key="2">
    <source>
        <dbReference type="SAM" id="MobiDB-lite"/>
    </source>
</evidence>
<feature type="compositionally biased region" description="Basic and acidic residues" evidence="2">
    <location>
        <begin position="67"/>
        <end position="87"/>
    </location>
</feature>
<feature type="compositionally biased region" description="Low complexity" evidence="2">
    <location>
        <begin position="88"/>
        <end position="102"/>
    </location>
</feature>
<dbReference type="VEuPathDB" id="FungiDB:CJI96_0000808"/>
<accession>A0A0L0NVE4</accession>
<dbReference type="InterPro" id="IPR039128">
    <property type="entry name" value="TRIP4-like"/>
</dbReference>
<dbReference type="InterPro" id="IPR009349">
    <property type="entry name" value="TRIP4/RQT4_C2HC5_Znf"/>
</dbReference>
<reference evidence="5" key="1">
    <citation type="journal article" date="2015" name="BMC Genomics">
        <title>Draft genome of a commonly misdiagnosed multidrug resistant pathogen Candida auris.</title>
        <authorList>
            <person name="Chatterjee S."/>
            <person name="Alampalli S.V."/>
            <person name="Nageshan R.K."/>
            <person name="Chettiar S.T."/>
            <person name="Joshi S."/>
            <person name="Tatu U.S."/>
        </authorList>
    </citation>
    <scope>NUCLEOTIDE SEQUENCE [LARGE SCALE GENOMIC DNA]</scope>
    <source>
        <strain evidence="5">6684</strain>
    </source>
</reference>
<dbReference type="GO" id="GO:0180022">
    <property type="term" value="C:RQC-trigger complex"/>
    <property type="evidence" value="ECO:0007669"/>
    <property type="project" value="InterPro"/>
</dbReference>
<dbReference type="VEuPathDB" id="FungiDB:CJI97_003049"/>
<organism evidence="4 5">
    <name type="scientific">Candidozyma auris</name>
    <name type="common">Yeast</name>
    <name type="synonym">Candida auris</name>
    <dbReference type="NCBI Taxonomy" id="498019"/>
    <lineage>
        <taxon>Eukaryota</taxon>
        <taxon>Fungi</taxon>
        <taxon>Dikarya</taxon>
        <taxon>Ascomycota</taxon>
        <taxon>Saccharomycotina</taxon>
        <taxon>Pichiomycetes</taxon>
        <taxon>Metschnikowiaceae</taxon>
        <taxon>Candidozyma</taxon>
    </lineage>
</organism>
<dbReference type="VEuPathDB" id="FungiDB:B9J08_002978"/>
<evidence type="ECO:0000259" key="3">
    <source>
        <dbReference type="Pfam" id="PF06221"/>
    </source>
</evidence>
<protein>
    <recommendedName>
        <fullName evidence="3">TRIP4/RQT4 C2HC5-type zinc finger domain-containing protein</fullName>
    </recommendedName>
</protein>